<comment type="caution">
    <text evidence="1">The sequence shown here is derived from an EMBL/GenBank/DDBJ whole genome shotgun (WGS) entry which is preliminary data.</text>
</comment>
<sequence length="95" mass="10884">MYKEKKLSGIHSGILLKLSISDGGRDFSGWELRLEKADLHYLGKVNRTLVFADSYSKVMFLHMVRHTPLKFEDLVASISLLDDQENKLRDTEMVG</sequence>
<organism evidence="1 2">
    <name type="scientific">Dipteronia sinensis</name>
    <dbReference type="NCBI Taxonomy" id="43782"/>
    <lineage>
        <taxon>Eukaryota</taxon>
        <taxon>Viridiplantae</taxon>
        <taxon>Streptophyta</taxon>
        <taxon>Embryophyta</taxon>
        <taxon>Tracheophyta</taxon>
        <taxon>Spermatophyta</taxon>
        <taxon>Magnoliopsida</taxon>
        <taxon>eudicotyledons</taxon>
        <taxon>Gunneridae</taxon>
        <taxon>Pentapetalae</taxon>
        <taxon>rosids</taxon>
        <taxon>malvids</taxon>
        <taxon>Sapindales</taxon>
        <taxon>Sapindaceae</taxon>
        <taxon>Hippocastanoideae</taxon>
        <taxon>Acereae</taxon>
        <taxon>Dipteronia</taxon>
    </lineage>
</organism>
<protein>
    <submittedName>
        <fullName evidence="1">Uncharacterized protein</fullName>
    </submittedName>
</protein>
<accession>A0AAE0AWF2</accession>
<reference evidence="1" key="1">
    <citation type="journal article" date="2023" name="Plant J.">
        <title>Genome sequences and population genomics provide insights into the demographic history, inbreeding, and mutation load of two 'living fossil' tree species of Dipteronia.</title>
        <authorList>
            <person name="Feng Y."/>
            <person name="Comes H.P."/>
            <person name="Chen J."/>
            <person name="Zhu S."/>
            <person name="Lu R."/>
            <person name="Zhang X."/>
            <person name="Li P."/>
            <person name="Qiu J."/>
            <person name="Olsen K.M."/>
            <person name="Qiu Y."/>
        </authorList>
    </citation>
    <scope>NUCLEOTIDE SEQUENCE</scope>
    <source>
        <strain evidence="1">NBL</strain>
    </source>
</reference>
<keyword evidence="2" id="KW-1185">Reference proteome</keyword>
<dbReference type="EMBL" id="JANJYJ010000002">
    <property type="protein sequence ID" value="KAK3225080.1"/>
    <property type="molecule type" value="Genomic_DNA"/>
</dbReference>
<dbReference type="AlphaFoldDB" id="A0AAE0AWF2"/>
<evidence type="ECO:0000313" key="2">
    <source>
        <dbReference type="Proteomes" id="UP001281410"/>
    </source>
</evidence>
<evidence type="ECO:0000313" key="1">
    <source>
        <dbReference type="EMBL" id="KAK3225080.1"/>
    </source>
</evidence>
<gene>
    <name evidence="1" type="ORF">Dsin_004942</name>
</gene>
<name>A0AAE0AWF2_9ROSI</name>
<dbReference type="Proteomes" id="UP001281410">
    <property type="component" value="Unassembled WGS sequence"/>
</dbReference>
<proteinExistence type="predicted"/>